<proteinExistence type="predicted"/>
<reference evidence="1" key="1">
    <citation type="journal article" date="2015" name="Nature">
        <title>Complex archaea that bridge the gap between prokaryotes and eukaryotes.</title>
        <authorList>
            <person name="Spang A."/>
            <person name="Saw J.H."/>
            <person name="Jorgensen S.L."/>
            <person name="Zaremba-Niedzwiedzka K."/>
            <person name="Martijn J."/>
            <person name="Lind A.E."/>
            <person name="van Eijk R."/>
            <person name="Schleper C."/>
            <person name="Guy L."/>
            <person name="Ettema T.J."/>
        </authorList>
    </citation>
    <scope>NUCLEOTIDE SEQUENCE</scope>
</reference>
<dbReference type="EMBL" id="LAZR01017491">
    <property type="protein sequence ID" value="KKM00201.1"/>
    <property type="molecule type" value="Genomic_DNA"/>
</dbReference>
<sequence length="81" mass="9151">MVLFAQYPRDWKPTIRTHALARRVLVVACTRIEGTWSAYCDAVPGDNHLMERDAVLAYGDKLIEEVARVLFPILDGTPYSS</sequence>
<evidence type="ECO:0000313" key="1">
    <source>
        <dbReference type="EMBL" id="KKM00201.1"/>
    </source>
</evidence>
<accession>A0A0F9J2K2</accession>
<gene>
    <name evidence="1" type="ORF">LCGC14_1806860</name>
</gene>
<organism evidence="1">
    <name type="scientific">marine sediment metagenome</name>
    <dbReference type="NCBI Taxonomy" id="412755"/>
    <lineage>
        <taxon>unclassified sequences</taxon>
        <taxon>metagenomes</taxon>
        <taxon>ecological metagenomes</taxon>
    </lineage>
</organism>
<comment type="caution">
    <text evidence="1">The sequence shown here is derived from an EMBL/GenBank/DDBJ whole genome shotgun (WGS) entry which is preliminary data.</text>
</comment>
<protein>
    <submittedName>
        <fullName evidence="1">Uncharacterized protein</fullName>
    </submittedName>
</protein>
<dbReference type="AlphaFoldDB" id="A0A0F9J2K2"/>
<name>A0A0F9J2K2_9ZZZZ</name>